<dbReference type="Proteomes" id="UP000070501">
    <property type="component" value="Unassembled WGS sequence"/>
</dbReference>
<evidence type="ECO:0000313" key="5">
    <source>
        <dbReference type="Proteomes" id="UP000070501"/>
    </source>
</evidence>
<evidence type="ECO:0000259" key="3">
    <source>
        <dbReference type="PROSITE" id="PS51035"/>
    </source>
</evidence>
<proteinExistence type="predicted"/>
<feature type="compositionally biased region" description="Basic residues" evidence="1">
    <location>
        <begin position="168"/>
        <end position="187"/>
    </location>
</feature>
<reference evidence="5" key="1">
    <citation type="submission" date="2016-02" db="EMBL/GenBank/DDBJ databases">
        <title>Draft genome sequence of Microdochium bolleyi, a fungal endophyte of beachgrass.</title>
        <authorList>
            <consortium name="DOE Joint Genome Institute"/>
            <person name="David A.S."/>
            <person name="May G."/>
            <person name="Haridas S."/>
            <person name="Lim J."/>
            <person name="Wang M."/>
            <person name="Labutti K."/>
            <person name="Lipzen A."/>
            <person name="Barry K."/>
            <person name="Grigoriev I.V."/>
        </authorList>
    </citation>
    <scope>NUCLEOTIDE SEQUENCE [LARGE SCALE GENOMIC DNA]</scope>
    <source>
        <strain evidence="5">J235TASD1</strain>
    </source>
</reference>
<dbReference type="SUPFAM" id="SSF63491">
    <property type="entry name" value="BAG domain"/>
    <property type="match status" value="1"/>
</dbReference>
<dbReference type="PROSITE" id="PS50053">
    <property type="entry name" value="UBIQUITIN_2"/>
    <property type="match status" value="1"/>
</dbReference>
<dbReference type="InterPro" id="IPR029071">
    <property type="entry name" value="Ubiquitin-like_domsf"/>
</dbReference>
<feature type="domain" description="Ubiquitin-like" evidence="2">
    <location>
        <begin position="87"/>
        <end position="144"/>
    </location>
</feature>
<dbReference type="Gene3D" id="1.20.58.120">
    <property type="entry name" value="BAG domain"/>
    <property type="match status" value="1"/>
</dbReference>
<gene>
    <name evidence="4" type="ORF">Micbo1qcDRAFT_49631</name>
</gene>
<keyword evidence="5" id="KW-1185">Reference proteome</keyword>
<dbReference type="PROSITE" id="PS51035">
    <property type="entry name" value="BAG"/>
    <property type="match status" value="1"/>
</dbReference>
<feature type="region of interest" description="Disordered" evidence="1">
    <location>
        <begin position="37"/>
        <end position="56"/>
    </location>
</feature>
<feature type="compositionally biased region" description="Acidic residues" evidence="1">
    <location>
        <begin position="144"/>
        <end position="155"/>
    </location>
</feature>
<evidence type="ECO:0000259" key="2">
    <source>
        <dbReference type="PROSITE" id="PS50053"/>
    </source>
</evidence>
<feature type="region of interest" description="Disordered" evidence="1">
    <location>
        <begin position="1"/>
        <end position="24"/>
    </location>
</feature>
<feature type="region of interest" description="Disordered" evidence="1">
    <location>
        <begin position="139"/>
        <end position="232"/>
    </location>
</feature>
<sequence length="324" mass="36157">MSRYFYPGRNDLSPYASQSDSRGPYVTEDDFSYITSEDLERSLDDPRSRQAPTNGKEDDDVLLVKCETVTYPIHFPAFSIGDGKLYVKDVRDRVGLVLELNRSQTARTRLFYKGRQLKELEVPIRTYGVKNNSELLVVVPEGGPSEDDSDSSEEEVIVKDPREQQQQQRRKKKKGSKSGNKKKKSSRAPRDDEASLGANLDIPSSTADSGSGAPSKHPSRAPSPSVPSGPLSQLETIRNHFDAELAPLCRSFMTDPPRDPKKCEDEHRKISETVLQHVILKLDEVDTGGDPDIRAKRKALVNYVQGMLNDMDTKLPAGVKANRL</sequence>
<evidence type="ECO:0000313" key="4">
    <source>
        <dbReference type="EMBL" id="KXJ92576.1"/>
    </source>
</evidence>
<dbReference type="SUPFAM" id="SSF54236">
    <property type="entry name" value="Ubiquitin-like"/>
    <property type="match status" value="1"/>
</dbReference>
<evidence type="ECO:0000256" key="1">
    <source>
        <dbReference type="SAM" id="MobiDB-lite"/>
    </source>
</evidence>
<feature type="compositionally biased region" description="Basic and acidic residues" evidence="1">
    <location>
        <begin position="38"/>
        <end position="48"/>
    </location>
</feature>
<dbReference type="STRING" id="196109.A0A136J6D8"/>
<dbReference type="OrthoDB" id="417450at2759"/>
<dbReference type="AlphaFoldDB" id="A0A136J6D8"/>
<feature type="domain" description="BAG" evidence="3">
    <location>
        <begin position="256"/>
        <end position="315"/>
    </location>
</feature>
<dbReference type="InParanoid" id="A0A136J6D8"/>
<dbReference type="EMBL" id="KQ964248">
    <property type="protein sequence ID" value="KXJ92576.1"/>
    <property type="molecule type" value="Genomic_DNA"/>
</dbReference>
<name>A0A136J6D8_9PEZI</name>
<dbReference type="SMART" id="SM00264">
    <property type="entry name" value="BAG"/>
    <property type="match status" value="1"/>
</dbReference>
<dbReference type="GO" id="GO:0051087">
    <property type="term" value="F:protein-folding chaperone binding"/>
    <property type="evidence" value="ECO:0007669"/>
    <property type="project" value="InterPro"/>
</dbReference>
<dbReference type="InterPro" id="IPR036533">
    <property type="entry name" value="BAG_dom_sf"/>
</dbReference>
<dbReference type="InterPro" id="IPR000626">
    <property type="entry name" value="Ubiquitin-like_dom"/>
</dbReference>
<organism evidence="4 5">
    <name type="scientific">Microdochium bolleyi</name>
    <dbReference type="NCBI Taxonomy" id="196109"/>
    <lineage>
        <taxon>Eukaryota</taxon>
        <taxon>Fungi</taxon>
        <taxon>Dikarya</taxon>
        <taxon>Ascomycota</taxon>
        <taxon>Pezizomycotina</taxon>
        <taxon>Sordariomycetes</taxon>
        <taxon>Xylariomycetidae</taxon>
        <taxon>Xylariales</taxon>
        <taxon>Microdochiaceae</taxon>
        <taxon>Microdochium</taxon>
    </lineage>
</organism>
<protein>
    <submittedName>
        <fullName evidence="4">BAG domain-domain-containing protein</fullName>
    </submittedName>
</protein>
<dbReference type="InterPro" id="IPR003103">
    <property type="entry name" value="BAG_domain"/>
</dbReference>
<dbReference type="Pfam" id="PF02179">
    <property type="entry name" value="BAG"/>
    <property type="match status" value="1"/>
</dbReference>
<accession>A0A136J6D8</accession>